<name>A0A7V9A5T6_9BACT</name>
<feature type="region of interest" description="Disordered" evidence="1">
    <location>
        <begin position="148"/>
        <end position="167"/>
    </location>
</feature>
<evidence type="ECO:0000256" key="1">
    <source>
        <dbReference type="SAM" id="MobiDB-lite"/>
    </source>
</evidence>
<protein>
    <submittedName>
        <fullName evidence="2">Uncharacterized protein</fullName>
    </submittedName>
</protein>
<proteinExistence type="predicted"/>
<dbReference type="Proteomes" id="UP000551616">
    <property type="component" value="Unassembled WGS sequence"/>
</dbReference>
<comment type="caution">
    <text evidence="2">The sequence shown here is derived from an EMBL/GenBank/DDBJ whole genome shotgun (WGS) entry which is preliminary data.</text>
</comment>
<organism evidence="2 3">
    <name type="scientific">Bremerella alba</name>
    <dbReference type="NCBI Taxonomy" id="980252"/>
    <lineage>
        <taxon>Bacteria</taxon>
        <taxon>Pseudomonadati</taxon>
        <taxon>Planctomycetota</taxon>
        <taxon>Planctomycetia</taxon>
        <taxon>Pirellulales</taxon>
        <taxon>Pirellulaceae</taxon>
        <taxon>Bremerella</taxon>
    </lineage>
</organism>
<evidence type="ECO:0000313" key="2">
    <source>
        <dbReference type="EMBL" id="MBA2113537.1"/>
    </source>
</evidence>
<keyword evidence="3" id="KW-1185">Reference proteome</keyword>
<sequence>MRGGKQPGCSKSLFPRLPEWFRIEGFCRWTYAKEVLVNSEFTTIRSLIVLTFLVGLPVVAIMPEGVQGAIRGIWPEEQAASESPSLPVLQSSTGLSSFPLTAPAQHQPAAAPTLAPVTKLAEFQQPTMSSEPEFRPSQFEVPAEVVSHEERASAFATTPSNPIQDLPLPSDRLTAPSRQPSGLITQGTQDIQTELDNLGANYYRLESWGNSPRVYRFNCTVAIKIGQSDYSQRFEATAESSEAAMRQVHTDVQSWHERFSSLSLGSEFHESMNGPARP</sequence>
<gene>
    <name evidence="2" type="ORF">HOV93_06860</name>
</gene>
<dbReference type="AlphaFoldDB" id="A0A7V9A5T6"/>
<dbReference type="EMBL" id="JABRWO010000001">
    <property type="protein sequence ID" value="MBA2113537.1"/>
    <property type="molecule type" value="Genomic_DNA"/>
</dbReference>
<reference evidence="2 3" key="1">
    <citation type="submission" date="2020-05" db="EMBL/GenBank/DDBJ databases">
        <title>Bremerella alba sp. nov., a novel planctomycete isolated from the surface of the macroalga Fucus spiralis.</title>
        <authorList>
            <person name="Godinho O."/>
            <person name="Botelho R."/>
            <person name="Albuquerque L."/>
            <person name="Wiegand S."/>
            <person name="Da Costa M.S."/>
            <person name="Lobo-Da-Cunha A."/>
            <person name="Jogler C."/>
            <person name="Lage O.M."/>
        </authorList>
    </citation>
    <scope>NUCLEOTIDE SEQUENCE [LARGE SCALE GENOMIC DNA]</scope>
    <source>
        <strain evidence="2 3">FF15</strain>
    </source>
</reference>
<accession>A0A7V9A5T6</accession>
<evidence type="ECO:0000313" key="3">
    <source>
        <dbReference type="Proteomes" id="UP000551616"/>
    </source>
</evidence>